<dbReference type="WBParaSite" id="TCLT_0000948201-mRNA-1">
    <property type="protein sequence ID" value="TCLT_0000948201-mRNA-1"/>
    <property type="gene ID" value="TCLT_0000948201"/>
</dbReference>
<dbReference type="EMBL" id="UYYF01004804">
    <property type="protein sequence ID" value="VDN07103.1"/>
    <property type="molecule type" value="Genomic_DNA"/>
</dbReference>
<organism evidence="5">
    <name type="scientific">Thelazia callipaeda</name>
    <name type="common">Oriental eyeworm</name>
    <name type="synonym">Parasitic nematode</name>
    <dbReference type="NCBI Taxonomy" id="103827"/>
    <lineage>
        <taxon>Eukaryota</taxon>
        <taxon>Metazoa</taxon>
        <taxon>Ecdysozoa</taxon>
        <taxon>Nematoda</taxon>
        <taxon>Chromadorea</taxon>
        <taxon>Rhabditida</taxon>
        <taxon>Spirurina</taxon>
        <taxon>Spiruromorpha</taxon>
        <taxon>Thelazioidea</taxon>
        <taxon>Thelaziidae</taxon>
        <taxon>Thelazia</taxon>
    </lineage>
</organism>
<proteinExistence type="predicted"/>
<dbReference type="Proteomes" id="UP000276776">
    <property type="component" value="Unassembled WGS sequence"/>
</dbReference>
<reference evidence="3 4" key="2">
    <citation type="submission" date="2018-11" db="EMBL/GenBank/DDBJ databases">
        <authorList>
            <consortium name="Pathogen Informatics"/>
        </authorList>
    </citation>
    <scope>NUCLEOTIDE SEQUENCE [LARGE SCALE GENOMIC DNA]</scope>
</reference>
<feature type="region of interest" description="Disordered" evidence="2">
    <location>
        <begin position="95"/>
        <end position="129"/>
    </location>
</feature>
<dbReference type="PANTHER" id="PTHR23034:SF2">
    <property type="entry name" value="GLUTAMATE-RICH PROTEIN 3"/>
    <property type="match status" value="1"/>
</dbReference>
<dbReference type="AlphaFoldDB" id="A0A0N5D8P5"/>
<dbReference type="OrthoDB" id="5838632at2759"/>
<dbReference type="PANTHER" id="PTHR23034">
    <property type="entry name" value="GLUTAMATE-RICH PROTEIN 3"/>
    <property type="match status" value="1"/>
</dbReference>
<evidence type="ECO:0000256" key="1">
    <source>
        <dbReference type="SAM" id="Coils"/>
    </source>
</evidence>
<dbReference type="STRING" id="103827.A0A0N5D8P5"/>
<feature type="compositionally biased region" description="Basic residues" evidence="2">
    <location>
        <begin position="113"/>
        <end position="123"/>
    </location>
</feature>
<evidence type="ECO:0000313" key="5">
    <source>
        <dbReference type="WBParaSite" id="TCLT_0000948201-mRNA-1"/>
    </source>
</evidence>
<sequence length="249" mass="29787">MTDDLLDNYNPLYDIHLRKYFAMPHMQRHLRYFGLLEDLKQEESSSGTNIHPKHVEINRMLRNREAELQKYAELQRKLNAAEKIEICRRIRNGNASPSDWHGAKPSRSLSRGRYIKKRHHRRSSTSTDDKDLVKKIEKENEELTYENPSLVYNRLSTNIRKYRYLHKLDDETLSVYMHQLRRQLSRLERFREVSFGPYSVARNQTDPQISWFFRRRSLPSLIDTTPTSCIITTTTHSNTYEQPVLRYSK</sequence>
<dbReference type="InterPro" id="IPR027962">
    <property type="entry name" value="ERICH3"/>
</dbReference>
<dbReference type="OMA" id="IRIVEMW"/>
<evidence type="ECO:0000313" key="3">
    <source>
        <dbReference type="EMBL" id="VDN07103.1"/>
    </source>
</evidence>
<evidence type="ECO:0000313" key="4">
    <source>
        <dbReference type="Proteomes" id="UP000276776"/>
    </source>
</evidence>
<reference evidence="5" key="1">
    <citation type="submission" date="2017-02" db="UniProtKB">
        <authorList>
            <consortium name="WormBaseParasite"/>
        </authorList>
    </citation>
    <scope>IDENTIFICATION</scope>
</reference>
<evidence type="ECO:0000256" key="2">
    <source>
        <dbReference type="SAM" id="MobiDB-lite"/>
    </source>
</evidence>
<protein>
    <submittedName>
        <fullName evidence="3 5">Uncharacterized protein</fullName>
    </submittedName>
</protein>
<accession>A0A0N5D8P5</accession>
<name>A0A0N5D8P5_THECL</name>
<gene>
    <name evidence="3" type="ORF">TCLT_LOCUS9471</name>
</gene>
<keyword evidence="4" id="KW-1185">Reference proteome</keyword>
<keyword evidence="1" id="KW-0175">Coiled coil</keyword>
<feature type="coiled-coil region" evidence="1">
    <location>
        <begin position="57"/>
        <end position="84"/>
    </location>
</feature>